<name>A0A813PNN9_9BILA</name>
<dbReference type="Proteomes" id="UP000663829">
    <property type="component" value="Unassembled WGS sequence"/>
</dbReference>
<proteinExistence type="predicted"/>
<evidence type="ECO:0000313" key="4">
    <source>
        <dbReference type="Proteomes" id="UP000663829"/>
    </source>
</evidence>
<dbReference type="AlphaFoldDB" id="A0A813PNN9"/>
<dbReference type="Proteomes" id="UP000681722">
    <property type="component" value="Unassembled WGS sequence"/>
</dbReference>
<feature type="compositionally biased region" description="Polar residues" evidence="1">
    <location>
        <begin position="141"/>
        <end position="163"/>
    </location>
</feature>
<reference evidence="2" key="1">
    <citation type="submission" date="2021-02" db="EMBL/GenBank/DDBJ databases">
        <authorList>
            <person name="Nowell W R."/>
        </authorList>
    </citation>
    <scope>NUCLEOTIDE SEQUENCE</scope>
</reference>
<accession>A0A813PNN9</accession>
<evidence type="ECO:0000313" key="2">
    <source>
        <dbReference type="EMBL" id="CAF0753816.1"/>
    </source>
</evidence>
<evidence type="ECO:0000313" key="3">
    <source>
        <dbReference type="EMBL" id="CAF3533851.1"/>
    </source>
</evidence>
<dbReference type="EMBL" id="CAJOBC010000085">
    <property type="protein sequence ID" value="CAF3533851.1"/>
    <property type="molecule type" value="Genomic_DNA"/>
</dbReference>
<evidence type="ECO:0000256" key="1">
    <source>
        <dbReference type="SAM" id="MobiDB-lite"/>
    </source>
</evidence>
<comment type="caution">
    <text evidence="2">The sequence shown here is derived from an EMBL/GenBank/DDBJ whole genome shotgun (WGS) entry which is preliminary data.</text>
</comment>
<protein>
    <submittedName>
        <fullName evidence="2">Uncharacterized protein</fullName>
    </submittedName>
</protein>
<keyword evidence="4" id="KW-1185">Reference proteome</keyword>
<feature type="region of interest" description="Disordered" evidence="1">
    <location>
        <begin position="127"/>
        <end position="192"/>
    </location>
</feature>
<sequence length="278" mass="30991">MPATTCVTRSESFPDLKSRLQQLEVAMGVRLNVAKGKMNRHSTTVSEAEGMQISPPSSVSSSSAKVLPSIKVLKCQRSSSSCESENKPVIKRLKSTTTMEQQPSLINQQQRPQLPPVTINQPISNAKSMRKHVPPRPPTIASRTSTPTGQKRTIITSKTRTPINNSSNSSLSSNSNNTVSSPSNYQTPMSSLSSLCSPAPPIASRRHLSVLGEKWTNDIIKHNLLWLTLNELDQDEIQEVLYHFGSTENFLQEQYLFTAAQKKYRFIKHKQYDGIHYL</sequence>
<feature type="compositionally biased region" description="Low complexity" evidence="1">
    <location>
        <begin position="164"/>
        <end position="192"/>
    </location>
</feature>
<organism evidence="2 4">
    <name type="scientific">Didymodactylos carnosus</name>
    <dbReference type="NCBI Taxonomy" id="1234261"/>
    <lineage>
        <taxon>Eukaryota</taxon>
        <taxon>Metazoa</taxon>
        <taxon>Spiralia</taxon>
        <taxon>Gnathifera</taxon>
        <taxon>Rotifera</taxon>
        <taxon>Eurotatoria</taxon>
        <taxon>Bdelloidea</taxon>
        <taxon>Philodinida</taxon>
        <taxon>Philodinidae</taxon>
        <taxon>Didymodactylos</taxon>
    </lineage>
</organism>
<gene>
    <name evidence="2" type="ORF">GPM918_LOCUS994</name>
    <name evidence="3" type="ORF">SRO942_LOCUS994</name>
</gene>
<dbReference type="EMBL" id="CAJNOQ010000085">
    <property type="protein sequence ID" value="CAF0753816.1"/>
    <property type="molecule type" value="Genomic_DNA"/>
</dbReference>
<dbReference type="OrthoDB" id="10046572at2759"/>